<keyword evidence="2" id="KW-1003">Cell membrane</keyword>
<evidence type="ECO:0000256" key="3">
    <source>
        <dbReference type="ARBA" id="ARBA00022692"/>
    </source>
</evidence>
<dbReference type="PANTHER" id="PTHR30287:SF1">
    <property type="entry name" value="INNER MEMBRANE PROTEIN"/>
    <property type="match status" value="1"/>
</dbReference>
<feature type="coiled-coil region" evidence="6">
    <location>
        <begin position="588"/>
        <end position="615"/>
    </location>
</feature>
<protein>
    <submittedName>
        <fullName evidence="10">Permease</fullName>
    </submittedName>
</protein>
<feature type="transmembrane region" description="Helical" evidence="8">
    <location>
        <begin position="829"/>
        <end position="853"/>
    </location>
</feature>
<dbReference type="AlphaFoldDB" id="A0A2A5WCQ3"/>
<comment type="subcellular location">
    <subcellularLocation>
        <location evidence="1">Cell membrane</location>
        <topology evidence="1">Multi-pass membrane protein</topology>
    </subcellularLocation>
</comment>
<feature type="domain" description="ABC3 transporter permease C-terminal" evidence="9">
    <location>
        <begin position="288"/>
        <end position="402"/>
    </location>
</feature>
<organism evidence="10 11">
    <name type="scientific">OM182 bacterium MED-G28</name>
    <dbReference type="NCBI Taxonomy" id="1986256"/>
    <lineage>
        <taxon>Bacteria</taxon>
        <taxon>Pseudomonadati</taxon>
        <taxon>Pseudomonadota</taxon>
        <taxon>Gammaproteobacteria</taxon>
        <taxon>OMG group</taxon>
        <taxon>OM182 clade</taxon>
    </lineage>
</organism>
<evidence type="ECO:0000256" key="1">
    <source>
        <dbReference type="ARBA" id="ARBA00004651"/>
    </source>
</evidence>
<feature type="transmembrane region" description="Helical" evidence="8">
    <location>
        <begin position="338"/>
        <end position="358"/>
    </location>
</feature>
<feature type="transmembrane region" description="Helical" evidence="8">
    <location>
        <begin position="789"/>
        <end position="808"/>
    </location>
</feature>
<feature type="transmembrane region" description="Helical" evidence="8">
    <location>
        <begin position="43"/>
        <end position="63"/>
    </location>
</feature>
<sequence length="911" mass="100831">MNLLRKQLVPEASSKILTDNKPLGNLFNLSMRLLWRDWQGGELRLLFLALVMAVTSVTGIALFTDRLEKALLLESANMLAADRIVSGRGVLPEEVLEEGQARGLRTAEILSFTSMAFTDSGNMLVAAKAVTDGYPLRGDVIIAEEPFVRGRPVQNGPSPGEVWLESRALSALEIEVGDSIFVGEAELIVSQIIIAEPDRSGGSMMDSAGPRLMLHMDDVIATNVVQLGSRVSYRYLFAADEIGELDSFEEWFRAREEWRGRYYIRDIREESEEVREALERAESFLLLGSLFAVLLAGVAIALTAKRYSERHYDYVAILKTFGCTSSQISFIYLSIQIALAAIAVVVGWLLGWLVHWVILIFLESLLLISLPEPSIQPYVVGAMTAFICLLSFALPPLLALRETPPLRVLRKDMSQQKIGANVPYVFGILGTIFLVFWYSQDFVLTSVLVISVGAIALFLSIVSYLFLRSSGSAGMKAGSAWLLAMTAARRRRKQNVLQVMVFSITIMSLLILTLLRTDLIEEWQAQLPENTPNHFMMNITQNQIEGIESFFVENGIQGNQFYPLISARVTRVNGDLPDPGDEDQVTASRGTLTENAQLDDEIENLELEGVEIDSEIAEAVSGPQTDAPPVNGEEATTGGRRVRGQLSRRQVTWAEDLPSENLITEGAWWGSESQPGYVSIEQEYAEWLDLKLGDSLEFEVNQQIVSAEVSSFRSVRWDNMQPNFFIIFSPGTIDHIGATFLSTALMEREQKILLNDLIRLFPTMVIIEIDGLIEQIQTIIAQVTSAIELISILVLLSGALVLLACVNASLDERFHENAILRTLGAGKKLILTSLLIEFASIGFVAGLIATIGAEASVYYLQEEIFEQEFSLHYWVWIAGPLLGMLIIAGLGVNSTRKVVNISPLNVLRGVI</sequence>
<feature type="region of interest" description="Disordered" evidence="7">
    <location>
        <begin position="620"/>
        <end position="646"/>
    </location>
</feature>
<keyword evidence="5 8" id="KW-0472">Membrane</keyword>
<gene>
    <name evidence="10" type="ORF">CNF02_06625</name>
</gene>
<comment type="caution">
    <text evidence="10">The sequence shown here is derived from an EMBL/GenBank/DDBJ whole genome shotgun (WGS) entry which is preliminary data.</text>
</comment>
<dbReference type="GO" id="GO:0005886">
    <property type="term" value="C:plasma membrane"/>
    <property type="evidence" value="ECO:0007669"/>
    <property type="project" value="UniProtKB-SubCell"/>
</dbReference>
<evidence type="ECO:0000256" key="2">
    <source>
        <dbReference type="ARBA" id="ARBA00022475"/>
    </source>
</evidence>
<feature type="transmembrane region" description="Helical" evidence="8">
    <location>
        <begin position="421"/>
        <end position="438"/>
    </location>
</feature>
<reference evidence="10 11" key="1">
    <citation type="submission" date="2017-08" db="EMBL/GenBank/DDBJ databases">
        <title>Fine stratification of microbial communities through a metagenomic profile of the photic zone.</title>
        <authorList>
            <person name="Haro-Moreno J.M."/>
            <person name="Lopez-Perez M."/>
            <person name="De La Torre J."/>
            <person name="Picazo A."/>
            <person name="Camacho A."/>
            <person name="Rodriguez-Valera F."/>
        </authorList>
    </citation>
    <scope>NUCLEOTIDE SEQUENCE [LARGE SCALE GENOMIC DNA]</scope>
    <source>
        <strain evidence="10">MED-G28</strain>
    </source>
</reference>
<feature type="transmembrane region" description="Helical" evidence="8">
    <location>
        <begin position="495"/>
        <end position="515"/>
    </location>
</feature>
<keyword evidence="3 8" id="KW-0812">Transmembrane</keyword>
<evidence type="ECO:0000256" key="4">
    <source>
        <dbReference type="ARBA" id="ARBA00022989"/>
    </source>
</evidence>
<evidence type="ECO:0000256" key="5">
    <source>
        <dbReference type="ARBA" id="ARBA00023136"/>
    </source>
</evidence>
<evidence type="ECO:0000256" key="8">
    <source>
        <dbReference type="SAM" id="Phobius"/>
    </source>
</evidence>
<accession>A0A2A5WCQ3</accession>
<evidence type="ECO:0000256" key="7">
    <source>
        <dbReference type="SAM" id="MobiDB-lite"/>
    </source>
</evidence>
<evidence type="ECO:0000313" key="11">
    <source>
        <dbReference type="Proteomes" id="UP000219329"/>
    </source>
</evidence>
<keyword evidence="6" id="KW-0175">Coiled coil</keyword>
<feature type="transmembrane region" description="Helical" evidence="8">
    <location>
        <begin position="284"/>
        <end position="302"/>
    </location>
</feature>
<dbReference type="Pfam" id="PF02687">
    <property type="entry name" value="FtsX"/>
    <property type="match status" value="2"/>
</dbReference>
<evidence type="ECO:0000259" key="9">
    <source>
        <dbReference type="Pfam" id="PF02687"/>
    </source>
</evidence>
<feature type="transmembrane region" description="Helical" evidence="8">
    <location>
        <begin position="873"/>
        <end position="892"/>
    </location>
</feature>
<dbReference type="Proteomes" id="UP000219329">
    <property type="component" value="Unassembled WGS sequence"/>
</dbReference>
<dbReference type="InterPro" id="IPR038766">
    <property type="entry name" value="Membrane_comp_ABC_pdt"/>
</dbReference>
<name>A0A2A5WCQ3_9GAMM</name>
<proteinExistence type="predicted"/>
<dbReference type="EMBL" id="NTJZ01000005">
    <property type="protein sequence ID" value="PDH34027.1"/>
    <property type="molecule type" value="Genomic_DNA"/>
</dbReference>
<evidence type="ECO:0000313" key="10">
    <source>
        <dbReference type="EMBL" id="PDH34027.1"/>
    </source>
</evidence>
<feature type="transmembrane region" description="Helical" evidence="8">
    <location>
        <begin position="378"/>
        <end position="400"/>
    </location>
</feature>
<keyword evidence="4 8" id="KW-1133">Transmembrane helix</keyword>
<feature type="domain" description="ABC3 transporter permease C-terminal" evidence="9">
    <location>
        <begin position="789"/>
        <end position="903"/>
    </location>
</feature>
<evidence type="ECO:0000256" key="6">
    <source>
        <dbReference type="SAM" id="Coils"/>
    </source>
</evidence>
<feature type="transmembrane region" description="Helical" evidence="8">
    <location>
        <begin position="444"/>
        <end position="467"/>
    </location>
</feature>
<dbReference type="PANTHER" id="PTHR30287">
    <property type="entry name" value="MEMBRANE COMPONENT OF PREDICTED ABC SUPERFAMILY METABOLITE UPTAKE TRANSPORTER"/>
    <property type="match status" value="1"/>
</dbReference>
<dbReference type="InterPro" id="IPR003838">
    <property type="entry name" value="ABC3_permease_C"/>
</dbReference>